<comment type="subcellular location">
    <subcellularLocation>
        <location evidence="1">Membrane</location>
        <topology evidence="1">Multi-pass membrane protein</topology>
    </subcellularLocation>
</comment>
<dbReference type="Gene3D" id="1.20.1250.20">
    <property type="entry name" value="MFS general substrate transporter like domains"/>
    <property type="match status" value="1"/>
</dbReference>
<evidence type="ECO:0000256" key="6">
    <source>
        <dbReference type="SAM" id="MobiDB-lite"/>
    </source>
</evidence>
<keyword evidence="4 7" id="KW-1133">Transmembrane helix</keyword>
<feature type="transmembrane region" description="Helical" evidence="7">
    <location>
        <begin position="403"/>
        <end position="424"/>
    </location>
</feature>
<comment type="caution">
    <text evidence="9">The sequence shown here is derived from an EMBL/GenBank/DDBJ whole genome shotgun (WGS) entry which is preliminary data.</text>
</comment>
<evidence type="ECO:0000256" key="4">
    <source>
        <dbReference type="ARBA" id="ARBA00022989"/>
    </source>
</evidence>
<evidence type="ECO:0000256" key="5">
    <source>
        <dbReference type="ARBA" id="ARBA00023136"/>
    </source>
</evidence>
<accession>A0A8H7U6W1</accession>
<feature type="transmembrane region" description="Helical" evidence="7">
    <location>
        <begin position="165"/>
        <end position="184"/>
    </location>
</feature>
<feature type="domain" description="Major facilitator superfamily (MFS) profile" evidence="8">
    <location>
        <begin position="97"/>
        <end position="522"/>
    </location>
</feature>
<feature type="transmembrane region" description="Helical" evidence="7">
    <location>
        <begin position="135"/>
        <end position="153"/>
    </location>
</feature>
<evidence type="ECO:0000256" key="1">
    <source>
        <dbReference type="ARBA" id="ARBA00004141"/>
    </source>
</evidence>
<proteinExistence type="predicted"/>
<protein>
    <recommendedName>
        <fullName evidence="8">Major facilitator superfamily (MFS) profile domain-containing protein</fullName>
    </recommendedName>
</protein>
<dbReference type="PANTHER" id="PTHR23502">
    <property type="entry name" value="MAJOR FACILITATOR SUPERFAMILY"/>
    <property type="match status" value="1"/>
</dbReference>
<dbReference type="Pfam" id="PF07690">
    <property type="entry name" value="MFS_1"/>
    <property type="match status" value="1"/>
</dbReference>
<feature type="compositionally biased region" description="Low complexity" evidence="6">
    <location>
        <begin position="1"/>
        <end position="21"/>
    </location>
</feature>
<feature type="transmembrane region" description="Helical" evidence="7">
    <location>
        <begin position="190"/>
        <end position="211"/>
    </location>
</feature>
<keyword evidence="5 7" id="KW-0472">Membrane</keyword>
<dbReference type="InterPro" id="IPR020846">
    <property type="entry name" value="MFS_dom"/>
</dbReference>
<dbReference type="GO" id="GO:0000297">
    <property type="term" value="F:spermine transmembrane transporter activity"/>
    <property type="evidence" value="ECO:0007669"/>
    <property type="project" value="TreeGrafter"/>
</dbReference>
<dbReference type="FunFam" id="1.20.1250.20:FF:000011">
    <property type="entry name" value="MFS multidrug transporter, putative"/>
    <property type="match status" value="1"/>
</dbReference>
<gene>
    <name evidence="9" type="ORF">INT44_005532</name>
</gene>
<dbReference type="OrthoDB" id="6770063at2759"/>
<dbReference type="Proteomes" id="UP000612746">
    <property type="component" value="Unassembled WGS sequence"/>
</dbReference>
<feature type="transmembrane region" description="Helical" evidence="7">
    <location>
        <begin position="472"/>
        <end position="490"/>
    </location>
</feature>
<feature type="region of interest" description="Disordered" evidence="6">
    <location>
        <begin position="1"/>
        <end position="32"/>
    </location>
</feature>
<dbReference type="GO" id="GO:0000329">
    <property type="term" value="C:fungal-type vacuole membrane"/>
    <property type="evidence" value="ECO:0007669"/>
    <property type="project" value="TreeGrafter"/>
</dbReference>
<sequence>MLASNLSEAETAATENTAVASHNPHDTEFPHGVDTTFPLYTTDTNRAGFTDEYTIETRDGFKRKKSIVNEKVQEDLLVTWRIDDPENPQNWSKRYRFIHTAVVASLVVCVAFGSSCVTGDLSGVADTFNVSMEVSILQTSLMVCGFGVGPLLWSPLSELYGRRPIYTIAFGVYTIFNIPCALAQNIGTILAFRFLGGVFASAPLTLAGGSISDIFAASERGNAIAWFAAAPYGGPVIGALVSGFIGMGAGWRWIYWVNLIFAGVMWIMVSLLPETYAPVLLARRAAKLRKETGNQAYLTEQERFRASFMQTVKVTMVRPFTMLLSEPILVLMSLYVALIYGLLYAFFFAYPVVFSELYGFNDGQIGLTFIGILIGTGLALVVTPQLEKRYNSLGREPTPEDRLPGMMFAAPFVPISLFIFAWTSYPWVHWIGPTISGIPFGFGMVLIYYTANNYLIDTFITYCASALAAKTVVRSGLGAAFPLFITQMYHRLGFQWASTLLAFISLAMVPIPFAFYRYGAAVRARSKTASQ</sequence>
<feature type="transmembrane region" description="Helical" evidence="7">
    <location>
        <begin position="365"/>
        <end position="382"/>
    </location>
</feature>
<keyword evidence="2" id="KW-0813">Transport</keyword>
<reference evidence="9" key="1">
    <citation type="submission" date="2020-12" db="EMBL/GenBank/DDBJ databases">
        <title>Metabolic potential, ecology and presence of endohyphal bacteria is reflected in genomic diversity of Mucoromycotina.</title>
        <authorList>
            <person name="Muszewska A."/>
            <person name="Okrasinska A."/>
            <person name="Steczkiewicz K."/>
            <person name="Drgas O."/>
            <person name="Orlowska M."/>
            <person name="Perlinska-Lenart U."/>
            <person name="Aleksandrzak-Piekarczyk T."/>
            <person name="Szatraj K."/>
            <person name="Zielenkiewicz U."/>
            <person name="Pilsyk S."/>
            <person name="Malc E."/>
            <person name="Mieczkowski P."/>
            <person name="Kruszewska J.S."/>
            <person name="Biernat P."/>
            <person name="Pawlowska J."/>
        </authorList>
    </citation>
    <scope>NUCLEOTIDE SEQUENCE</scope>
    <source>
        <strain evidence="9">WA0000051536</strain>
    </source>
</reference>
<dbReference type="InterPro" id="IPR011701">
    <property type="entry name" value="MFS"/>
</dbReference>
<evidence type="ECO:0000313" key="9">
    <source>
        <dbReference type="EMBL" id="KAG2172161.1"/>
    </source>
</evidence>
<keyword evidence="10" id="KW-1185">Reference proteome</keyword>
<dbReference type="GO" id="GO:0005886">
    <property type="term" value="C:plasma membrane"/>
    <property type="evidence" value="ECO:0007669"/>
    <property type="project" value="TreeGrafter"/>
</dbReference>
<feature type="transmembrane region" description="Helical" evidence="7">
    <location>
        <begin position="430"/>
        <end position="451"/>
    </location>
</feature>
<evidence type="ECO:0000256" key="7">
    <source>
        <dbReference type="SAM" id="Phobius"/>
    </source>
</evidence>
<dbReference type="CDD" id="cd17323">
    <property type="entry name" value="MFS_Tpo1_MDR_like"/>
    <property type="match status" value="1"/>
</dbReference>
<feature type="transmembrane region" description="Helical" evidence="7">
    <location>
        <begin position="223"/>
        <end position="247"/>
    </location>
</feature>
<dbReference type="SUPFAM" id="SSF103473">
    <property type="entry name" value="MFS general substrate transporter"/>
    <property type="match status" value="1"/>
</dbReference>
<dbReference type="AlphaFoldDB" id="A0A8H7U6W1"/>
<feature type="transmembrane region" description="Helical" evidence="7">
    <location>
        <begin position="328"/>
        <end position="353"/>
    </location>
</feature>
<dbReference type="PANTHER" id="PTHR23502:SF132">
    <property type="entry name" value="POLYAMINE TRANSPORTER 2-RELATED"/>
    <property type="match status" value="1"/>
</dbReference>
<name>A0A8H7U6W1_9FUNG</name>
<evidence type="ECO:0000256" key="2">
    <source>
        <dbReference type="ARBA" id="ARBA00022448"/>
    </source>
</evidence>
<dbReference type="InterPro" id="IPR036259">
    <property type="entry name" value="MFS_trans_sf"/>
</dbReference>
<evidence type="ECO:0000256" key="3">
    <source>
        <dbReference type="ARBA" id="ARBA00022692"/>
    </source>
</evidence>
<organism evidence="9 10">
    <name type="scientific">Umbelopsis vinacea</name>
    <dbReference type="NCBI Taxonomy" id="44442"/>
    <lineage>
        <taxon>Eukaryota</taxon>
        <taxon>Fungi</taxon>
        <taxon>Fungi incertae sedis</taxon>
        <taxon>Mucoromycota</taxon>
        <taxon>Mucoromycotina</taxon>
        <taxon>Umbelopsidomycetes</taxon>
        <taxon>Umbelopsidales</taxon>
        <taxon>Umbelopsidaceae</taxon>
        <taxon>Umbelopsis</taxon>
    </lineage>
</organism>
<evidence type="ECO:0000259" key="8">
    <source>
        <dbReference type="PROSITE" id="PS50850"/>
    </source>
</evidence>
<dbReference type="EMBL" id="JAEPRA010000025">
    <property type="protein sequence ID" value="KAG2172161.1"/>
    <property type="molecule type" value="Genomic_DNA"/>
</dbReference>
<keyword evidence="3 7" id="KW-0812">Transmembrane</keyword>
<dbReference type="PROSITE" id="PS50850">
    <property type="entry name" value="MFS"/>
    <property type="match status" value="1"/>
</dbReference>
<evidence type="ECO:0000313" key="10">
    <source>
        <dbReference type="Proteomes" id="UP000612746"/>
    </source>
</evidence>
<feature type="transmembrane region" description="Helical" evidence="7">
    <location>
        <begin position="253"/>
        <end position="281"/>
    </location>
</feature>
<feature type="transmembrane region" description="Helical" evidence="7">
    <location>
        <begin position="97"/>
        <end position="115"/>
    </location>
</feature>
<feature type="transmembrane region" description="Helical" evidence="7">
    <location>
        <begin position="496"/>
        <end position="516"/>
    </location>
</feature>